<evidence type="ECO:0000256" key="1">
    <source>
        <dbReference type="SAM" id="Coils"/>
    </source>
</evidence>
<feature type="compositionally biased region" description="Gly residues" evidence="2">
    <location>
        <begin position="9"/>
        <end position="25"/>
    </location>
</feature>
<protein>
    <submittedName>
        <fullName evidence="3">Uncharacterized protein</fullName>
    </submittedName>
</protein>
<sequence>MSSGDRGGRTSGGGNGVRTGGGEGGMQTSDNSGDGIEIGGESYDAFGRRLWFFCPPICERSRNVIPRLLRSVDRLQAELKNARRRAKRERRAC</sequence>
<keyword evidence="4" id="KW-1185">Reference proteome</keyword>
<feature type="coiled-coil region" evidence="1">
    <location>
        <begin position="65"/>
        <end position="92"/>
    </location>
</feature>
<comment type="caution">
    <text evidence="3">The sequence shown here is derived from an EMBL/GenBank/DDBJ whole genome shotgun (WGS) entry which is preliminary data.</text>
</comment>
<reference evidence="3" key="1">
    <citation type="submission" date="2019-10" db="EMBL/GenBank/DDBJ databases">
        <authorList>
            <person name="Zhang R."/>
            <person name="Pan Y."/>
            <person name="Wang J."/>
            <person name="Ma R."/>
            <person name="Yu S."/>
        </authorList>
    </citation>
    <scope>NUCLEOTIDE SEQUENCE</scope>
    <source>
        <strain evidence="3">LA-IB0</strain>
        <tissue evidence="3">Leaf</tissue>
    </source>
</reference>
<gene>
    <name evidence="3" type="ORF">BUALT_Bualt12G0129200</name>
</gene>
<proteinExistence type="predicted"/>
<dbReference type="AlphaFoldDB" id="A0AAV6WZB5"/>
<accession>A0AAV6WZB5</accession>
<dbReference type="EMBL" id="WHWC01000012">
    <property type="protein sequence ID" value="KAG8373037.1"/>
    <property type="molecule type" value="Genomic_DNA"/>
</dbReference>
<name>A0AAV6WZB5_9LAMI</name>
<keyword evidence="1" id="KW-0175">Coiled coil</keyword>
<evidence type="ECO:0000313" key="4">
    <source>
        <dbReference type="Proteomes" id="UP000826271"/>
    </source>
</evidence>
<evidence type="ECO:0000256" key="2">
    <source>
        <dbReference type="SAM" id="MobiDB-lite"/>
    </source>
</evidence>
<evidence type="ECO:0000313" key="3">
    <source>
        <dbReference type="EMBL" id="KAG8373037.1"/>
    </source>
</evidence>
<dbReference type="Proteomes" id="UP000826271">
    <property type="component" value="Unassembled WGS sequence"/>
</dbReference>
<organism evidence="3 4">
    <name type="scientific">Buddleja alternifolia</name>
    <dbReference type="NCBI Taxonomy" id="168488"/>
    <lineage>
        <taxon>Eukaryota</taxon>
        <taxon>Viridiplantae</taxon>
        <taxon>Streptophyta</taxon>
        <taxon>Embryophyta</taxon>
        <taxon>Tracheophyta</taxon>
        <taxon>Spermatophyta</taxon>
        <taxon>Magnoliopsida</taxon>
        <taxon>eudicotyledons</taxon>
        <taxon>Gunneridae</taxon>
        <taxon>Pentapetalae</taxon>
        <taxon>asterids</taxon>
        <taxon>lamiids</taxon>
        <taxon>Lamiales</taxon>
        <taxon>Scrophulariaceae</taxon>
        <taxon>Buddlejeae</taxon>
        <taxon>Buddleja</taxon>
    </lineage>
</organism>
<feature type="region of interest" description="Disordered" evidence="2">
    <location>
        <begin position="1"/>
        <end position="38"/>
    </location>
</feature>